<dbReference type="STRING" id="1423715.FD25_GL002168"/>
<comment type="caution">
    <text evidence="1">The sequence shown here is derived from an EMBL/GenBank/DDBJ whole genome shotgun (WGS) entry which is preliminary data.</text>
</comment>
<evidence type="ECO:0000313" key="1">
    <source>
        <dbReference type="EMBL" id="KRK94983.1"/>
    </source>
</evidence>
<sequence length="132" mass="14872">MEELGELIQMTTASVDPRADQETIVIVPRKKHLPVVKGPLTTQSQLVRPTLRLKAIRPKKRQLRFHHGQRGMTVILRDQAHQVVRVVRVTRRGKLTVSLSKQQLRTLTAGPFYVTVLVAQHPATTVKYVVAG</sequence>
<evidence type="ECO:0000313" key="2">
    <source>
        <dbReference type="Proteomes" id="UP000051955"/>
    </source>
</evidence>
<dbReference type="AlphaFoldDB" id="A0A0R1LU18"/>
<keyword evidence="2" id="KW-1185">Reference proteome</keyword>
<gene>
    <name evidence="1" type="ORF">FD25_GL002168</name>
</gene>
<accession>A0A0R1LU18</accession>
<organism evidence="1 2">
    <name type="scientific">Levilactobacillus acidifarinae DSM 19394 = JCM 15949</name>
    <dbReference type="NCBI Taxonomy" id="1423715"/>
    <lineage>
        <taxon>Bacteria</taxon>
        <taxon>Bacillati</taxon>
        <taxon>Bacillota</taxon>
        <taxon>Bacilli</taxon>
        <taxon>Lactobacillales</taxon>
        <taxon>Lactobacillaceae</taxon>
        <taxon>Levilactobacillus</taxon>
    </lineage>
</organism>
<dbReference type="Proteomes" id="UP000051955">
    <property type="component" value="Unassembled WGS sequence"/>
</dbReference>
<dbReference type="PATRIC" id="fig|1423715.3.peg.2239"/>
<reference evidence="1 2" key="1">
    <citation type="journal article" date="2015" name="Genome Announc.">
        <title>Expanding the biotechnology potential of lactobacilli through comparative genomics of 213 strains and associated genera.</title>
        <authorList>
            <person name="Sun Z."/>
            <person name="Harris H.M."/>
            <person name="McCann A."/>
            <person name="Guo C."/>
            <person name="Argimon S."/>
            <person name="Zhang W."/>
            <person name="Yang X."/>
            <person name="Jeffery I.B."/>
            <person name="Cooney J.C."/>
            <person name="Kagawa T.F."/>
            <person name="Liu W."/>
            <person name="Song Y."/>
            <person name="Salvetti E."/>
            <person name="Wrobel A."/>
            <person name="Rasinkangas P."/>
            <person name="Parkhill J."/>
            <person name="Rea M.C."/>
            <person name="O'Sullivan O."/>
            <person name="Ritari J."/>
            <person name="Douillard F.P."/>
            <person name="Paul Ross R."/>
            <person name="Yang R."/>
            <person name="Briner A.E."/>
            <person name="Felis G.E."/>
            <person name="de Vos W.M."/>
            <person name="Barrangou R."/>
            <person name="Klaenhammer T.R."/>
            <person name="Caufield P.W."/>
            <person name="Cui Y."/>
            <person name="Zhang H."/>
            <person name="O'Toole P.W."/>
        </authorList>
    </citation>
    <scope>NUCLEOTIDE SEQUENCE [LARGE SCALE GENOMIC DNA]</scope>
    <source>
        <strain evidence="1 2">DSM 19394</strain>
    </source>
</reference>
<proteinExistence type="predicted"/>
<protein>
    <submittedName>
        <fullName evidence="1">Uncharacterized protein</fullName>
    </submittedName>
</protein>
<name>A0A0R1LU18_9LACO</name>
<dbReference type="EMBL" id="AZDV01000023">
    <property type="protein sequence ID" value="KRK94983.1"/>
    <property type="molecule type" value="Genomic_DNA"/>
</dbReference>